<accession>A0AA37T6W7</accession>
<dbReference type="InterPro" id="IPR034154">
    <property type="entry name" value="TOPRIM_DnaG/twinkle"/>
</dbReference>
<dbReference type="RefSeq" id="WP_232593753.1">
    <property type="nucleotide sequence ID" value="NZ_BSPD01000017.1"/>
</dbReference>
<evidence type="ECO:0000313" key="1">
    <source>
        <dbReference type="EMBL" id="GLS24761.1"/>
    </source>
</evidence>
<evidence type="ECO:0000313" key="2">
    <source>
        <dbReference type="Proteomes" id="UP001156870"/>
    </source>
</evidence>
<name>A0AA37T6W7_9GAMM</name>
<evidence type="ECO:0008006" key="3">
    <source>
        <dbReference type="Google" id="ProtNLM"/>
    </source>
</evidence>
<dbReference type="Gene3D" id="3.40.1360.10">
    <property type="match status" value="1"/>
</dbReference>
<dbReference type="Pfam" id="PF13155">
    <property type="entry name" value="Toprim_2"/>
    <property type="match status" value="1"/>
</dbReference>
<sequence length="892" mass="104153">MPDYLNIDDEIIESLRNDTEYAFKERSNFFQYGRCPNCGKKELFVGKDKPGLILCNRRDECGFSITTRERYPALWENFAERFPSTDHDPNATARAFLGVNRGFNTDKLEGWYTQGFFQLPDNNWAQTCRFRLFEGEDYWERIIDPAHVKRAGKKARFKQGTKYTDKHWSPPGQVIKKNDRVYITEGIFHTIAYHHIGKKAVCAFSCNNLPREFIAQHKDDNIIWCLAYDDEPGAHKHIRKYYQELKTLKQTVEIALTGSKKDWDDLYRLDRLNDEELEACKWRGQLFIAESAKQKAFMHYAWKQQSYCILPFENQLYSVRVNLEVLSKQLDGERFDHHFHRDEFFRAAKIKNISNCIPNFLYVQKDKFTDERRYFFDVKLASSNRRYHVGITGPALTEPRAFGQALISNTDGGTFDGAAGDLKKLRDQWLNRQVDFVETVPFVGYDEESQTYIFPECGYQNGQRYELNEQGYIQLPNRGIKTTLSSIKITSTTEFDPTWVRDFIKVFHLNGVCALAYWTMSLFSQQIKLQLQGMPFLEITGEKESGKTTLIRFLWKLFGRSYEGVDMNEMTDASRGRTFGQISNLPMVLLESDREVNSSAGGRPTTAVNWDVMKKLTDLNAVISSRGIKTNDNNTNEILNRAAYVVAQNASVDGGEPILSRFFHLHFTTAHKRPENRPIADRLKAMAVEDLGGYLHHVLTHEKEYLDQFFTYFKVFRERLDQVEELKVSDRTVDFHAQAMASVELLKFLLPEFPDFVIEKALDHVVERAKNRIDRMSCDHPEIARAWDFYLFQNYRTRKITIRENGKEETKTEKYEILNQHKQKNLIAINLNDFVQQARKAYQEPFSIDELKRLLPNSKRPKYLAKKKIRSSREGGNSTPMCFIFEKPSDWE</sequence>
<gene>
    <name evidence="1" type="ORF">GCM10007877_04750</name>
</gene>
<comment type="caution">
    <text evidence="1">The sequence shown here is derived from an EMBL/GenBank/DDBJ whole genome shotgun (WGS) entry which is preliminary data.</text>
</comment>
<dbReference type="CDD" id="cd01029">
    <property type="entry name" value="TOPRIM_primases"/>
    <property type="match status" value="1"/>
</dbReference>
<protein>
    <recommendedName>
        <fullName evidence="3">Toprim domain-containing protein</fullName>
    </recommendedName>
</protein>
<dbReference type="SUPFAM" id="SSF56731">
    <property type="entry name" value="DNA primase core"/>
    <property type="match status" value="1"/>
</dbReference>
<organism evidence="1 2">
    <name type="scientific">Marinibactrum halimedae</name>
    <dbReference type="NCBI Taxonomy" id="1444977"/>
    <lineage>
        <taxon>Bacteria</taxon>
        <taxon>Pseudomonadati</taxon>
        <taxon>Pseudomonadota</taxon>
        <taxon>Gammaproteobacteria</taxon>
        <taxon>Cellvibrionales</taxon>
        <taxon>Cellvibrionaceae</taxon>
        <taxon>Marinibactrum</taxon>
    </lineage>
</organism>
<reference evidence="1 2" key="1">
    <citation type="journal article" date="2014" name="Int. J. Syst. Evol. Microbiol.">
        <title>Complete genome sequence of Corynebacterium casei LMG S-19264T (=DSM 44701T), isolated from a smear-ripened cheese.</title>
        <authorList>
            <consortium name="US DOE Joint Genome Institute (JGI-PGF)"/>
            <person name="Walter F."/>
            <person name="Albersmeier A."/>
            <person name="Kalinowski J."/>
            <person name="Ruckert C."/>
        </authorList>
    </citation>
    <scope>NUCLEOTIDE SEQUENCE [LARGE SCALE GENOMIC DNA]</scope>
    <source>
        <strain evidence="1 2">NBRC 110095</strain>
    </source>
</reference>
<proteinExistence type="predicted"/>
<dbReference type="Proteomes" id="UP001156870">
    <property type="component" value="Unassembled WGS sequence"/>
</dbReference>
<keyword evidence="2" id="KW-1185">Reference proteome</keyword>
<dbReference type="AlphaFoldDB" id="A0AA37T6W7"/>
<dbReference type="EMBL" id="BSPD01000017">
    <property type="protein sequence ID" value="GLS24761.1"/>
    <property type="molecule type" value="Genomic_DNA"/>
</dbReference>